<dbReference type="InterPro" id="IPR015421">
    <property type="entry name" value="PyrdxlP-dep_Trfase_major"/>
</dbReference>
<evidence type="ECO:0000256" key="2">
    <source>
        <dbReference type="ARBA" id="ARBA00022576"/>
    </source>
</evidence>
<comment type="caution">
    <text evidence="8">The sequence shown here is derived from an EMBL/GenBank/DDBJ whole genome shotgun (WGS) entry which is preliminary data.</text>
</comment>
<dbReference type="SUPFAM" id="SSF53383">
    <property type="entry name" value="PLP-dependent transferases"/>
    <property type="match status" value="1"/>
</dbReference>
<dbReference type="GO" id="GO:0008483">
    <property type="term" value="F:transaminase activity"/>
    <property type="evidence" value="ECO:0007669"/>
    <property type="project" value="UniProtKB-KW"/>
</dbReference>
<accession>A0A1Y4LIZ4</accession>
<keyword evidence="4 8" id="KW-0808">Transferase</keyword>
<evidence type="ECO:0000256" key="1">
    <source>
        <dbReference type="ARBA" id="ARBA00001933"/>
    </source>
</evidence>
<organism evidence="8 9">
    <name type="scientific">Butyricicoccus pullicaecorum</name>
    <dbReference type="NCBI Taxonomy" id="501571"/>
    <lineage>
        <taxon>Bacteria</taxon>
        <taxon>Bacillati</taxon>
        <taxon>Bacillota</taxon>
        <taxon>Clostridia</taxon>
        <taxon>Eubacteriales</taxon>
        <taxon>Butyricicoccaceae</taxon>
        <taxon>Butyricicoccus</taxon>
    </lineage>
</organism>
<dbReference type="InterPro" id="IPR015422">
    <property type="entry name" value="PyrdxlP-dep_Trfase_small"/>
</dbReference>
<dbReference type="GO" id="GO:0030170">
    <property type="term" value="F:pyridoxal phosphate binding"/>
    <property type="evidence" value="ECO:0007669"/>
    <property type="project" value="InterPro"/>
</dbReference>
<evidence type="ECO:0000313" key="8">
    <source>
        <dbReference type="EMBL" id="OUP55840.1"/>
    </source>
</evidence>
<dbReference type="InterPro" id="IPR050103">
    <property type="entry name" value="Class-III_PLP-dep_AT"/>
</dbReference>
<evidence type="ECO:0000313" key="9">
    <source>
        <dbReference type="Proteomes" id="UP000195326"/>
    </source>
</evidence>
<dbReference type="PANTHER" id="PTHR11986">
    <property type="entry name" value="AMINOTRANSFERASE CLASS III"/>
    <property type="match status" value="1"/>
</dbReference>
<evidence type="ECO:0000256" key="6">
    <source>
        <dbReference type="ARBA" id="ARBA00029440"/>
    </source>
</evidence>
<name>A0A1Y4LIZ4_9FIRM</name>
<sequence length="391" mass="42845">MNPYIEQANQQFVPVYNRYPIVLDHGEGMYLYDTEGNRYLDFGSGIGVCALGYHDPNYTRALQEQMEKLLHTSNLFYNVPAIEAAKLFNQASDMEQVFFTNSGTEAIEGAIKIAKKYHFLKHNNHNGEIIAMKKSFHGRSMGALSVTGKAAYQEPFAPMLAHIKFADFNDLESVKRLITDNTCAIFMETVQGEGGIYPATDYFIKGVRKLCDENEILMVSDEIQCGMGRSGNMFAYQLYDIVPDIVVSAKALGCGVPVGAIGTRGAATGVLRAGDHGTTYGSNPLAAAAVTAVFQLYQQYDILANVRAMTLYLDKALSELAAQKVVIKEVRGLGLMKGIELSVPAAHFINTLQEAGIIVIPSGSHVIRLLPPLILQKEHIDVLVNALKTIL</sequence>
<dbReference type="PANTHER" id="PTHR11986:SF79">
    <property type="entry name" value="ACETYLORNITHINE AMINOTRANSFERASE, MITOCHONDRIAL"/>
    <property type="match status" value="1"/>
</dbReference>
<comment type="cofactor">
    <cofactor evidence="1">
        <name>pyridoxal 5'-phosphate</name>
        <dbReference type="ChEBI" id="CHEBI:597326"/>
    </cofactor>
</comment>
<evidence type="ECO:0000256" key="3">
    <source>
        <dbReference type="ARBA" id="ARBA00022605"/>
    </source>
</evidence>
<keyword evidence="5 7" id="KW-0663">Pyridoxal phosphate</keyword>
<dbReference type="GO" id="GO:0042802">
    <property type="term" value="F:identical protein binding"/>
    <property type="evidence" value="ECO:0007669"/>
    <property type="project" value="TreeGrafter"/>
</dbReference>
<evidence type="ECO:0000256" key="5">
    <source>
        <dbReference type="ARBA" id="ARBA00022898"/>
    </source>
</evidence>
<comment type="similarity">
    <text evidence="7">Belongs to the class-III pyridoxal-phosphate-dependent aminotransferase family.</text>
</comment>
<dbReference type="NCBIfam" id="NF002325">
    <property type="entry name" value="PRK01278.1"/>
    <property type="match status" value="1"/>
</dbReference>
<keyword evidence="2 8" id="KW-0032">Aminotransferase</keyword>
<dbReference type="CDD" id="cd00610">
    <property type="entry name" value="OAT_like"/>
    <property type="match status" value="1"/>
</dbReference>
<dbReference type="PIRSF" id="PIRSF000521">
    <property type="entry name" value="Transaminase_4ab_Lys_Orn"/>
    <property type="match status" value="1"/>
</dbReference>
<evidence type="ECO:0000256" key="7">
    <source>
        <dbReference type="RuleBase" id="RU003560"/>
    </source>
</evidence>
<gene>
    <name evidence="8" type="ORF">B5F15_14100</name>
</gene>
<proteinExistence type="inferred from homology"/>
<dbReference type="GO" id="GO:0006526">
    <property type="term" value="P:L-arginine biosynthetic process"/>
    <property type="evidence" value="ECO:0007669"/>
    <property type="project" value="UniProtKB-ARBA"/>
</dbReference>
<evidence type="ECO:0000256" key="4">
    <source>
        <dbReference type="ARBA" id="ARBA00022679"/>
    </source>
</evidence>
<dbReference type="InterPro" id="IPR015424">
    <property type="entry name" value="PyrdxlP-dep_Trfase"/>
</dbReference>
<protein>
    <submittedName>
        <fullName evidence="8">Aspartate aminotransferase family protein</fullName>
    </submittedName>
</protein>
<dbReference type="InterPro" id="IPR004636">
    <property type="entry name" value="AcOrn/SuccOrn_fam"/>
</dbReference>
<dbReference type="Proteomes" id="UP000195326">
    <property type="component" value="Unassembled WGS sequence"/>
</dbReference>
<dbReference type="InterPro" id="IPR049704">
    <property type="entry name" value="Aminotrans_3_PPA_site"/>
</dbReference>
<dbReference type="Gene3D" id="3.90.1150.10">
    <property type="entry name" value="Aspartate Aminotransferase, domain 1"/>
    <property type="match status" value="1"/>
</dbReference>
<dbReference type="Pfam" id="PF00202">
    <property type="entry name" value="Aminotran_3"/>
    <property type="match status" value="1"/>
</dbReference>
<dbReference type="PROSITE" id="PS00600">
    <property type="entry name" value="AA_TRANSFER_CLASS_3"/>
    <property type="match status" value="1"/>
</dbReference>
<dbReference type="EMBL" id="NFKL01000023">
    <property type="protein sequence ID" value="OUP55840.1"/>
    <property type="molecule type" value="Genomic_DNA"/>
</dbReference>
<dbReference type="Gene3D" id="3.40.640.10">
    <property type="entry name" value="Type I PLP-dependent aspartate aminotransferase-like (Major domain)"/>
    <property type="match status" value="1"/>
</dbReference>
<dbReference type="AlphaFoldDB" id="A0A1Y4LIZ4"/>
<dbReference type="NCBIfam" id="TIGR00707">
    <property type="entry name" value="argD"/>
    <property type="match status" value="1"/>
</dbReference>
<dbReference type="RefSeq" id="WP_087415754.1">
    <property type="nucleotide sequence ID" value="NZ_NFKL01000023.1"/>
</dbReference>
<comment type="pathway">
    <text evidence="6">Amino-acid biosynthesis.</text>
</comment>
<keyword evidence="3" id="KW-0028">Amino-acid biosynthesis</keyword>
<reference evidence="9" key="1">
    <citation type="submission" date="2017-04" db="EMBL/GenBank/DDBJ databases">
        <title>Function of individual gut microbiota members based on whole genome sequencing of pure cultures obtained from chicken caecum.</title>
        <authorList>
            <person name="Medvecky M."/>
            <person name="Cejkova D."/>
            <person name="Polansky O."/>
            <person name="Karasova D."/>
            <person name="Kubasova T."/>
            <person name="Cizek A."/>
            <person name="Rychlik I."/>
        </authorList>
    </citation>
    <scope>NUCLEOTIDE SEQUENCE [LARGE SCALE GENOMIC DNA]</scope>
    <source>
        <strain evidence="9">An179</strain>
    </source>
</reference>
<dbReference type="FunFam" id="3.40.640.10:FF:000004">
    <property type="entry name" value="Acetylornithine aminotransferase"/>
    <property type="match status" value="1"/>
</dbReference>
<dbReference type="InterPro" id="IPR005814">
    <property type="entry name" value="Aminotrans_3"/>
</dbReference>